<evidence type="ECO:0000313" key="15">
    <source>
        <dbReference type="Proteomes" id="UP000054621"/>
    </source>
</evidence>
<keyword evidence="10" id="KW-0472">Membrane</keyword>
<evidence type="ECO:0000256" key="6">
    <source>
        <dbReference type="ARBA" id="ARBA00022840"/>
    </source>
</evidence>
<dbReference type="InterPro" id="IPR014018">
    <property type="entry name" value="SecA_motor_DEAD"/>
</dbReference>
<keyword evidence="5" id="KW-0547">Nucleotide-binding</keyword>
<evidence type="ECO:0000256" key="11">
    <source>
        <dbReference type="SAM" id="Coils"/>
    </source>
</evidence>
<feature type="coiled-coil region" evidence="11">
    <location>
        <begin position="2606"/>
        <end position="2636"/>
    </location>
</feature>
<dbReference type="eggNOG" id="COG0653">
    <property type="taxonomic scope" value="Bacteria"/>
</dbReference>
<evidence type="ECO:0000256" key="5">
    <source>
        <dbReference type="ARBA" id="ARBA00022741"/>
    </source>
</evidence>
<dbReference type="PROSITE" id="PS51194">
    <property type="entry name" value="HELICASE_CTER"/>
    <property type="match status" value="1"/>
</dbReference>
<feature type="coiled-coil region" evidence="11">
    <location>
        <begin position="2729"/>
        <end position="2763"/>
    </location>
</feature>
<keyword evidence="3" id="KW-0963">Cytoplasm</keyword>
<accession>A0A0W0YGU8</accession>
<dbReference type="InterPro" id="IPR044722">
    <property type="entry name" value="SecA_SF2_C"/>
</dbReference>
<sequence length="2937" mass="335869">MAQSSKNKYLHSLLENLVSSYETEVNYNPIEIELDPEHISSQDIDTLLDFISEPRKRLFIFKIPGNEQISNQLALSARRTVLNKTAEIILQSTLSGPKIYPLKKALATNSQSVRARIQIQKSFVLPKAPGIQKDTQQEHIEHLVTETPILISVELPEFPALTQQLKALGIKHFQESAVLKIKEFSYAFKDGIIPNNLPKGFYINKDKQALCYTDTPRRLPSPLAPTLKNQTPLILPSTELITRLLPDVSKSTIALLLNSSYTTTQKNALISLFPKYEEELNALVHIPKSNSQSIISPKQIQSIVPFLCKQFILGGKAHALLLVRLLNTCLNKKISLAFLENPEVQDSLLTTRGIKNLQKLIHLPAEQKEWWNSLVTAHLNYDKSSFDFNTFFEAYTQVFLPGIAEKNLTLPTPCPIEHKGHLLITLNRILDVIEHAENPQEQCLSLTQLNWGPTGVHYAMTQKSASQQFKQVASCMKLENPEDTITDPELIYRQIENEHSELSPWLFRYMGQNWKKELRLSDIQTQLHDIEKLSSWTPLQKKQLIFILTCTFADNTTINIEQWKQYVTSCIHSLQQVHQNQRNELLQAFTRCFKFKPIPSLAQIDFLLKQCIEIKDVFPNKNFKNDLIEPVISCLENEGFDVFNILQERIQKTTPSPEDNLHSLSVINSFTTTVQENRQILSSDLIKLLAKLNEPVLTQSNINNLLLALQNLNAQKGDAFKEIVLSALSQINISKSQSLPKIEQIQALFETLANSPSTIPTENKTVEKQEDWIKEYIIEKNLLPGCVIGNGDISKLDDLIVDALVDAIKKRSAAFKIDSLKAVLQKNLQSFIVPQQLREQLNLELIPLFDAVNDLVILLQSPNPKFPDVIEKLRFFEEKKPILLNGMYGVGILGKTKGEFILSFLLTGKRHANDNTTGSAFATILSQLHGLFLSEMNAFFGNPQNKLLVKDLDINTSLSWMAAFNETHSLTFFFKEELIQKKVLPALKKTLQQLNTQDPEFERSILNEAILLVENIPSDQSLQDYKNKIESIASYLNLLIDIHERLPEQFNKIYKQLNSGALTRLNYTQKQILINKLIQEEIDNLDLHLKLTTQALEENPDADSAAIERGIHGLVELFELSDLDHEAQVMFFKMSMAHNLKSPSPFPLAALNELKKSNLPEHMKSLIIKKIIHILTELSGATAPELVQSLVQQTQLFLTHNQDQAELCVALLDRFSPENPEQDLNAYPLILQQLTQINAENRAKIATILTGLSQNKKDYTVNLFALLEVTKGLGRRSSVDIDQVLKLFATPPYPNTQSLNSALLAHDSEKLRAYCLSFDTNPFAKTGEQRDLGKQFATDRVKEALMSLQDLLYEIDLPHSLQLKLAKQLTFIETLGYTDPLNPSDFKTLKKLTVSSRHDLKERAKTLLTQLRSKSIAPEQVEITYLELLAYLREIYFRTTGLFPNTTQMLILLLALNDPSSNLLMRIKTGEGKSINTPMLSVLQWTQGGTVDQCTANPQLLIRDFENNCEPFFKFLEIETALVQHDSPTEIYKHNGINCSTVEDMAFFRLSAKESKKEKLLETNGPIHVVLDECDDALLDQVTLYKLVAENETLDNNPAEWIYPLAYQFINLVTFRNIDPAQGKVWDEEEDLEQFRLFLNKEINEQFKGSVEKQNYLMASSNTQLKQWIHASCIAATLVENKHFIIQPLKEKDESGHEATKKIICVPLIRSTPKTGSIFTEAVQQALQARLKAERKDHAQYFVIDPVPSVLSNQSARGLIKFYQNTNGRLLGISATPGDKRELESLATAIGTQAISVAPYAGDRRISHDPIFTLNREETIQAMHKTLDKIKCPITKPTMEINPDTEIQTYAEREALITQTKSAIENWSHTQTQPILVISEDFNEAQALGASLNAYKDQGFKIQIITGKESSSELDRIIKQAGQVNTITVGTAMLAKGIDINTGDHPKGLFVIQTYPDTERMTTQIAGRAARNGKPGEWLPIYQVKPPEDLLTQFFYYVFPWRRQRINERAVELLRTKIKSQATIDGLYTQAIDEAQHILMQQIEAWEGLLLELFPDDPKMKFEFYQWREALLGELTRSQETSISESTLATNINQFKSIASKLWEITREEKWAAKAEKAAHMTNEQSLRLKYLKQLDFAQELNVQTPLLQKSKPFKEATKALMQQNLETIIADKAGAVLDYTKPIGQVKTDLELAQSKQILPRLIGEFCAVCPDAIEKLFPTHSQNSSFMPEIITNAINKVIEKKNKILYNEEKEELTASIIQFYQKKLMKADRNKVQELLFQMKSLMLNHCQESRKFPLVEQFKIQGLVLNFCTLYQNSALPADIHLKNLQTHYNEEIMKQLAQRLCEEFSWVKENPEPFHALFERTVAKEAALALYKLAENVMASCQDKDKIQALYIGLKKHHTILKDKYLISVGHSSPRTVINDALNAIDSLSSPLHCNLDFRKDCHDKVVSEHHIDAFRHYLASTSPYFFETYDPIWNHLKNSLLNISYQSQNNPNHIVQELYEATERFSTYEAYKPYLNQLNALKKKLLSSIKEFNKTDGLHQDTLDNLLVQKTTQFAHLLNVNPEQIRIQSGTDGIQSYIEIQVADAPLKEGFTGYQSTFVSRIENERNELKKLQLALEEHKEDLLNLSDKHAIEALPLLKRAEFEKLFRLKALTAEDWNNLHIDRSELPEFIQERLKQTDEMSQWDWTKNPVDLEQLKMMLDTNPDEFFIDLIKEQSRISKNIEDTRSKIQNTEELIRNQEKEILEIGNRIKAAQERRQQPDCGYIEGASLMSQIVFHQGKIIYINQSIAKYDQLIQATQNEEIECIEELRKHNQLLDDKRGEFIKIHLQQTKHELMSSLHEICTQQITQIQKELQNTEPTIDTLENTEHQKSRYQTQRFFKTSELLKYEACLSQEEERIPKKSSLQNTLFNKIHRFNEENYQAAPLKCDV</sequence>
<keyword evidence="8" id="KW-1278">Translocase</keyword>
<keyword evidence="9" id="KW-0811">Translocation</keyword>
<dbReference type="InterPro" id="IPR000185">
    <property type="entry name" value="SecA"/>
</dbReference>
<keyword evidence="6" id="KW-0067">ATP-binding</keyword>
<dbReference type="Pfam" id="PF21090">
    <property type="entry name" value="P-loop_SecA"/>
    <property type="match status" value="1"/>
</dbReference>
<dbReference type="InterPro" id="IPR027417">
    <property type="entry name" value="P-loop_NTPase"/>
</dbReference>
<dbReference type="PANTHER" id="PTHR30612">
    <property type="entry name" value="SECA INNER MEMBRANE COMPONENT OF SEC PROTEIN SECRETION SYSTEM"/>
    <property type="match status" value="1"/>
</dbReference>
<reference evidence="14 15" key="1">
    <citation type="submission" date="2015-11" db="EMBL/GenBank/DDBJ databases">
        <title>Genomic analysis of 38 Legionella species identifies large and diverse effector repertoires.</title>
        <authorList>
            <person name="Burstein D."/>
            <person name="Amaro F."/>
            <person name="Zusman T."/>
            <person name="Lifshitz Z."/>
            <person name="Cohen O."/>
            <person name="Gilbert J.A."/>
            <person name="Pupko T."/>
            <person name="Shuman H.A."/>
            <person name="Segal G."/>
        </authorList>
    </citation>
    <scope>NUCLEOTIDE SEQUENCE [LARGE SCALE GENOMIC DNA]</scope>
    <source>
        <strain evidence="14 15">Mt.St.Helens-4</strain>
    </source>
</reference>
<evidence type="ECO:0000256" key="8">
    <source>
        <dbReference type="ARBA" id="ARBA00022967"/>
    </source>
</evidence>
<dbReference type="InterPro" id="IPR011115">
    <property type="entry name" value="SecA_DEAD"/>
</dbReference>
<organism evidence="14 15">
    <name type="scientific">Legionella sainthelensi</name>
    <dbReference type="NCBI Taxonomy" id="28087"/>
    <lineage>
        <taxon>Bacteria</taxon>
        <taxon>Pseudomonadati</taxon>
        <taxon>Pseudomonadota</taxon>
        <taxon>Gammaproteobacteria</taxon>
        <taxon>Legionellales</taxon>
        <taxon>Legionellaceae</taxon>
        <taxon>Legionella</taxon>
    </lineage>
</organism>
<evidence type="ECO:0000256" key="4">
    <source>
        <dbReference type="ARBA" id="ARBA00022519"/>
    </source>
</evidence>
<dbReference type="EMBL" id="LNYV01000034">
    <property type="protein sequence ID" value="KTD56189.1"/>
    <property type="molecule type" value="Genomic_DNA"/>
</dbReference>
<protein>
    <submittedName>
        <fullName evidence="14">Coiled-coil protein</fullName>
    </submittedName>
</protein>
<dbReference type="SUPFAM" id="SSF52540">
    <property type="entry name" value="P-loop containing nucleoside triphosphate hydrolases"/>
    <property type="match status" value="1"/>
</dbReference>
<comment type="caution">
    <text evidence="14">The sequence shown here is derived from an EMBL/GenBank/DDBJ whole genome shotgun (WGS) entry which is preliminary data.</text>
</comment>
<feature type="domain" description="Helicase C-terminal" evidence="12">
    <location>
        <begin position="1859"/>
        <end position="2022"/>
    </location>
</feature>
<evidence type="ECO:0000256" key="1">
    <source>
        <dbReference type="ARBA" id="ARBA00022448"/>
    </source>
</evidence>
<keyword evidence="11" id="KW-0175">Coiled coil</keyword>
<dbReference type="PROSITE" id="PS51196">
    <property type="entry name" value="SECA_MOTOR_DEAD"/>
    <property type="match status" value="1"/>
</dbReference>
<dbReference type="GO" id="GO:0017038">
    <property type="term" value="P:protein import"/>
    <property type="evidence" value="ECO:0007669"/>
    <property type="project" value="InterPro"/>
</dbReference>
<dbReference type="GO" id="GO:0005524">
    <property type="term" value="F:ATP binding"/>
    <property type="evidence" value="ECO:0007669"/>
    <property type="project" value="UniProtKB-KW"/>
</dbReference>
<dbReference type="InterPro" id="IPR001650">
    <property type="entry name" value="Helicase_C-like"/>
</dbReference>
<keyword evidence="7" id="KW-0653">Protein transport</keyword>
<dbReference type="Pfam" id="PF07517">
    <property type="entry name" value="SecA_DEAD"/>
    <property type="match status" value="1"/>
</dbReference>
<gene>
    <name evidence="14" type="ORF">Lsai_2319</name>
</gene>
<evidence type="ECO:0000313" key="14">
    <source>
        <dbReference type="EMBL" id="KTD56189.1"/>
    </source>
</evidence>
<dbReference type="STRING" id="28087.Lsai_2319"/>
<keyword evidence="2" id="KW-1003">Cell membrane</keyword>
<dbReference type="GO" id="GO:0016020">
    <property type="term" value="C:membrane"/>
    <property type="evidence" value="ECO:0007669"/>
    <property type="project" value="InterPro"/>
</dbReference>
<evidence type="ECO:0000256" key="3">
    <source>
        <dbReference type="ARBA" id="ARBA00022490"/>
    </source>
</evidence>
<feature type="domain" description="SecA family profile" evidence="13">
    <location>
        <begin position="1330"/>
        <end position="2015"/>
    </location>
</feature>
<dbReference type="OrthoDB" id="5652367at2"/>
<dbReference type="PATRIC" id="fig|28087.4.peg.2493"/>
<keyword evidence="1" id="KW-0813">Transport</keyword>
<evidence type="ECO:0000259" key="13">
    <source>
        <dbReference type="PROSITE" id="PS51196"/>
    </source>
</evidence>
<dbReference type="GO" id="GO:0006605">
    <property type="term" value="P:protein targeting"/>
    <property type="evidence" value="ECO:0007669"/>
    <property type="project" value="InterPro"/>
</dbReference>
<keyword evidence="4" id="KW-0997">Cell inner membrane</keyword>
<proteinExistence type="predicted"/>
<evidence type="ECO:0000256" key="2">
    <source>
        <dbReference type="ARBA" id="ARBA00022475"/>
    </source>
</evidence>
<evidence type="ECO:0000256" key="9">
    <source>
        <dbReference type="ARBA" id="ARBA00023010"/>
    </source>
</evidence>
<evidence type="ECO:0000256" key="7">
    <source>
        <dbReference type="ARBA" id="ARBA00022927"/>
    </source>
</evidence>
<dbReference type="PANTHER" id="PTHR30612:SF0">
    <property type="entry name" value="CHLOROPLAST PROTEIN-TRANSPORTING ATPASE"/>
    <property type="match status" value="1"/>
</dbReference>
<evidence type="ECO:0000259" key="12">
    <source>
        <dbReference type="PROSITE" id="PS51194"/>
    </source>
</evidence>
<dbReference type="GO" id="GO:0006886">
    <property type="term" value="P:intracellular protein transport"/>
    <property type="evidence" value="ECO:0007669"/>
    <property type="project" value="InterPro"/>
</dbReference>
<dbReference type="RefSeq" id="WP_035905787.1">
    <property type="nucleotide sequence ID" value="NZ_CAAAJE010000006.1"/>
</dbReference>
<dbReference type="Gene3D" id="3.40.50.300">
    <property type="entry name" value="P-loop containing nucleotide triphosphate hydrolases"/>
    <property type="match status" value="2"/>
</dbReference>
<evidence type="ECO:0000256" key="10">
    <source>
        <dbReference type="ARBA" id="ARBA00023136"/>
    </source>
</evidence>
<name>A0A0W0YGU8_9GAMM</name>
<dbReference type="Proteomes" id="UP000054621">
    <property type="component" value="Unassembled WGS sequence"/>
</dbReference>